<dbReference type="InterPro" id="IPR003594">
    <property type="entry name" value="HATPase_dom"/>
</dbReference>
<reference evidence="11" key="1">
    <citation type="submission" date="2019-08" db="EMBL/GenBank/DDBJ databases">
        <title>Limnoglobus roseus gen. nov., sp. nov., a novel freshwater planctomycete with a giant genome from the family Gemmataceae.</title>
        <authorList>
            <person name="Kulichevskaya I.S."/>
            <person name="Naumoff D.G."/>
            <person name="Miroshnikov K."/>
            <person name="Ivanova A."/>
            <person name="Philippov D.A."/>
            <person name="Hakobyan A."/>
            <person name="Rijpstra I.C."/>
            <person name="Sinninghe Damste J.S."/>
            <person name="Liesack W."/>
            <person name="Dedysh S.N."/>
        </authorList>
    </citation>
    <scope>NUCLEOTIDE SEQUENCE [LARGE SCALE GENOMIC DNA]</scope>
    <source>
        <strain evidence="11">PX52</strain>
    </source>
</reference>
<evidence type="ECO:0000313" key="11">
    <source>
        <dbReference type="Proteomes" id="UP000324974"/>
    </source>
</evidence>
<sequence>MHWCLTPVTPEFEESFAEDLEDYVAECADHLSAAREILLDQETSSNPTQISKDQLDGLFRNFHTIKGLSGMVGARVVEEISHRLESYLGIVRKDSSLLTMVGVDVLINGLGVVESAIAAFRDGRPEPNVAALVQRITALSSSLPTGRNTAESPRVADVPMARKAKFTAALGRGDRLCIVTFSPAPDVAARGVDVNVVRSRLQAVGEILHAEPKSVAGGLQFLFVLAVNPAADFTGWPADNIRVEPYSPAAELAEVSDPGQTALPLTSVNLVRVDLARLDDIMRSLGEMVLTRARLENSLGRAAQFLPPGERRDLEETVQGLDRQLRDLREGVMRVRLVPIRDLFSRMRLVVRDLTRETGKDIDLVVSGEETEIDKFVVERLADPLLHLVRNAVSHGLESAADRVAAGKPPRGRLALRAAAVGGTIVLEVEDDGRGVQFEAVFARARSAGLIAVDATTDPMAVLDLICAPGFSTRDEVDRGSGRGVGLDVARRAIEQGLAGSLTLDSRQGAGTRFTARLPLTLIVADVLTVSVGGQTYAVPQTVVREVIPVEAGSTIVLENNELIRHHGGVLPLLRLDDLFHHPRPVGSYVALVVGDGTSAMALAVDRAVGMREVVVRPLTDLLVQAPGIGGATELGDGRPVLILDPAGLARYNRRRVAGSPVRAGGLS</sequence>
<dbReference type="SUPFAM" id="SSF50341">
    <property type="entry name" value="CheW-like"/>
    <property type="match status" value="1"/>
</dbReference>
<dbReference type="InterPro" id="IPR004358">
    <property type="entry name" value="Sig_transdc_His_kin-like_C"/>
</dbReference>
<dbReference type="SMART" id="SM00073">
    <property type="entry name" value="HPT"/>
    <property type="match status" value="1"/>
</dbReference>
<dbReference type="PROSITE" id="PS50109">
    <property type="entry name" value="HIS_KIN"/>
    <property type="match status" value="1"/>
</dbReference>
<keyword evidence="3 6" id="KW-0597">Phosphoprotein</keyword>
<feature type="domain" description="Histidine kinase" evidence="7">
    <location>
        <begin position="276"/>
        <end position="522"/>
    </location>
</feature>
<dbReference type="OrthoDB" id="9803176at2"/>
<dbReference type="SMART" id="SM00387">
    <property type="entry name" value="HATPase_c"/>
    <property type="match status" value="1"/>
</dbReference>
<keyword evidence="11" id="KW-1185">Reference proteome</keyword>
<dbReference type="Pfam" id="PF02518">
    <property type="entry name" value="HATPase_c"/>
    <property type="match status" value="1"/>
</dbReference>
<comment type="catalytic activity">
    <reaction evidence="1">
        <text>ATP + protein L-histidine = ADP + protein N-phospho-L-histidine.</text>
        <dbReference type="EC" id="2.7.13.3"/>
    </reaction>
</comment>
<evidence type="ECO:0000259" key="8">
    <source>
        <dbReference type="PROSITE" id="PS50851"/>
    </source>
</evidence>
<dbReference type="FunFam" id="3.30.565.10:FF:000016">
    <property type="entry name" value="Chemotaxis protein CheA, putative"/>
    <property type="match status" value="1"/>
</dbReference>
<dbReference type="EC" id="2.7.13.3" evidence="2"/>
<dbReference type="InterPro" id="IPR002545">
    <property type="entry name" value="CheW-lke_dom"/>
</dbReference>
<evidence type="ECO:0000256" key="5">
    <source>
        <dbReference type="ARBA" id="ARBA00022777"/>
    </source>
</evidence>
<dbReference type="AlphaFoldDB" id="A0A5C1AQW7"/>
<feature type="modified residue" description="Phosphohistidine" evidence="6">
    <location>
        <position position="63"/>
    </location>
</feature>
<dbReference type="PROSITE" id="PS50851">
    <property type="entry name" value="CHEW"/>
    <property type="match status" value="1"/>
</dbReference>
<feature type="domain" description="CheW-like" evidence="8">
    <location>
        <begin position="524"/>
        <end position="655"/>
    </location>
</feature>
<dbReference type="Gene3D" id="1.20.120.160">
    <property type="entry name" value="HPT domain"/>
    <property type="match status" value="1"/>
</dbReference>
<gene>
    <name evidence="10" type="ORF">PX52LOC_07702</name>
</gene>
<dbReference type="PROSITE" id="PS50894">
    <property type="entry name" value="HPT"/>
    <property type="match status" value="1"/>
</dbReference>
<dbReference type="PRINTS" id="PR00344">
    <property type="entry name" value="BCTRLSENSOR"/>
</dbReference>
<accession>A0A5C1AQW7</accession>
<dbReference type="GO" id="GO:0000155">
    <property type="term" value="F:phosphorelay sensor kinase activity"/>
    <property type="evidence" value="ECO:0007669"/>
    <property type="project" value="InterPro"/>
</dbReference>
<dbReference type="SMART" id="SM01231">
    <property type="entry name" value="H-kinase_dim"/>
    <property type="match status" value="1"/>
</dbReference>
<dbReference type="SUPFAM" id="SSF47384">
    <property type="entry name" value="Homodimeric domain of signal transducing histidine kinase"/>
    <property type="match status" value="1"/>
</dbReference>
<dbReference type="InterPro" id="IPR036641">
    <property type="entry name" value="HPT_dom_sf"/>
</dbReference>
<dbReference type="InterPro" id="IPR005467">
    <property type="entry name" value="His_kinase_dom"/>
</dbReference>
<dbReference type="InterPro" id="IPR037006">
    <property type="entry name" value="CheA-like_homodim_sf"/>
</dbReference>
<dbReference type="KEGG" id="lrs:PX52LOC_07702"/>
<dbReference type="GO" id="GO:0005737">
    <property type="term" value="C:cytoplasm"/>
    <property type="evidence" value="ECO:0007669"/>
    <property type="project" value="InterPro"/>
</dbReference>
<dbReference type="InterPro" id="IPR036061">
    <property type="entry name" value="CheW-like_dom_sf"/>
</dbReference>
<evidence type="ECO:0000256" key="6">
    <source>
        <dbReference type="PROSITE-ProRule" id="PRU00110"/>
    </source>
</evidence>
<proteinExistence type="predicted"/>
<dbReference type="CDD" id="cd00088">
    <property type="entry name" value="HPT"/>
    <property type="match status" value="1"/>
</dbReference>
<evidence type="ECO:0000313" key="10">
    <source>
        <dbReference type="EMBL" id="QEL20597.1"/>
    </source>
</evidence>
<dbReference type="InterPro" id="IPR036890">
    <property type="entry name" value="HATPase_C_sf"/>
</dbReference>
<dbReference type="Gene3D" id="2.30.30.40">
    <property type="entry name" value="SH3 Domains"/>
    <property type="match status" value="1"/>
</dbReference>
<dbReference type="Gene3D" id="1.10.287.560">
    <property type="entry name" value="Histidine kinase CheA-like, homodimeric domain"/>
    <property type="match status" value="1"/>
</dbReference>
<keyword evidence="4" id="KW-0808">Transferase</keyword>
<dbReference type="SUPFAM" id="SSF47226">
    <property type="entry name" value="Histidine-containing phosphotransfer domain, HPT domain"/>
    <property type="match status" value="1"/>
</dbReference>
<dbReference type="Gene3D" id="3.30.565.10">
    <property type="entry name" value="Histidine kinase-like ATPase, C-terminal domain"/>
    <property type="match status" value="1"/>
</dbReference>
<dbReference type="PANTHER" id="PTHR43395">
    <property type="entry name" value="SENSOR HISTIDINE KINASE CHEA"/>
    <property type="match status" value="1"/>
</dbReference>
<dbReference type="SUPFAM" id="SSF55874">
    <property type="entry name" value="ATPase domain of HSP90 chaperone/DNA topoisomerase II/histidine kinase"/>
    <property type="match status" value="1"/>
</dbReference>
<dbReference type="InterPro" id="IPR051315">
    <property type="entry name" value="Bact_Chemotaxis_CheA"/>
</dbReference>
<organism evidence="10 11">
    <name type="scientific">Limnoglobus roseus</name>
    <dbReference type="NCBI Taxonomy" id="2598579"/>
    <lineage>
        <taxon>Bacteria</taxon>
        <taxon>Pseudomonadati</taxon>
        <taxon>Planctomycetota</taxon>
        <taxon>Planctomycetia</taxon>
        <taxon>Gemmatales</taxon>
        <taxon>Gemmataceae</taxon>
        <taxon>Limnoglobus</taxon>
    </lineage>
</organism>
<dbReference type="Proteomes" id="UP000324974">
    <property type="component" value="Chromosome"/>
</dbReference>
<dbReference type="Pfam" id="PF01627">
    <property type="entry name" value="Hpt"/>
    <property type="match status" value="1"/>
</dbReference>
<evidence type="ECO:0000256" key="1">
    <source>
        <dbReference type="ARBA" id="ARBA00000085"/>
    </source>
</evidence>
<protein>
    <recommendedName>
        <fullName evidence="2">histidine kinase</fullName>
        <ecNumber evidence="2">2.7.13.3</ecNumber>
    </recommendedName>
</protein>
<dbReference type="PANTHER" id="PTHR43395:SF8">
    <property type="entry name" value="HISTIDINE KINASE"/>
    <property type="match status" value="1"/>
</dbReference>
<dbReference type="Pfam" id="PF01584">
    <property type="entry name" value="CheW"/>
    <property type="match status" value="1"/>
</dbReference>
<feature type="domain" description="HPt" evidence="9">
    <location>
        <begin position="12"/>
        <end position="120"/>
    </location>
</feature>
<evidence type="ECO:0000256" key="2">
    <source>
        <dbReference type="ARBA" id="ARBA00012438"/>
    </source>
</evidence>
<dbReference type="GO" id="GO:0006935">
    <property type="term" value="P:chemotaxis"/>
    <property type="evidence" value="ECO:0007669"/>
    <property type="project" value="InterPro"/>
</dbReference>
<dbReference type="SMART" id="SM00260">
    <property type="entry name" value="CheW"/>
    <property type="match status" value="1"/>
</dbReference>
<evidence type="ECO:0000259" key="9">
    <source>
        <dbReference type="PROSITE" id="PS50894"/>
    </source>
</evidence>
<dbReference type="InterPro" id="IPR004105">
    <property type="entry name" value="CheA-like_dim"/>
</dbReference>
<dbReference type="Pfam" id="PF02895">
    <property type="entry name" value="H-kinase_dim"/>
    <property type="match status" value="1"/>
</dbReference>
<evidence type="ECO:0000259" key="7">
    <source>
        <dbReference type="PROSITE" id="PS50109"/>
    </source>
</evidence>
<evidence type="ECO:0000256" key="3">
    <source>
        <dbReference type="ARBA" id="ARBA00022553"/>
    </source>
</evidence>
<keyword evidence="5" id="KW-0418">Kinase</keyword>
<dbReference type="InterPro" id="IPR036097">
    <property type="entry name" value="HisK_dim/P_sf"/>
</dbReference>
<dbReference type="EMBL" id="CP042425">
    <property type="protein sequence ID" value="QEL20597.1"/>
    <property type="molecule type" value="Genomic_DNA"/>
</dbReference>
<name>A0A5C1AQW7_9BACT</name>
<evidence type="ECO:0000256" key="4">
    <source>
        <dbReference type="ARBA" id="ARBA00022679"/>
    </source>
</evidence>
<dbReference type="InterPro" id="IPR008207">
    <property type="entry name" value="Sig_transdc_His_kin_Hpt_dom"/>
</dbReference>